<evidence type="ECO:0000313" key="2">
    <source>
        <dbReference type="Proteomes" id="UP001596516"/>
    </source>
</evidence>
<dbReference type="Proteomes" id="UP001596516">
    <property type="component" value="Unassembled WGS sequence"/>
</dbReference>
<dbReference type="EMBL" id="JBHTFQ010000006">
    <property type="protein sequence ID" value="MFC7704849.1"/>
    <property type="molecule type" value="Genomic_DNA"/>
</dbReference>
<dbReference type="RefSeq" id="WP_377403683.1">
    <property type="nucleotide sequence ID" value="NZ_JBHTFQ010000006.1"/>
</dbReference>
<sequence>MSIQLTEKQKAAMLALVDGPTFIPSVHAGNLQKVGLVKPATPPAHRRRGYGYVELTVRGREVIS</sequence>
<gene>
    <name evidence="1" type="ORF">ACFQXB_11645</name>
</gene>
<protein>
    <submittedName>
        <fullName evidence="1">Uncharacterized protein</fullName>
    </submittedName>
</protein>
<accession>A0ABW2UMY0</accession>
<keyword evidence="2" id="KW-1185">Reference proteome</keyword>
<proteinExistence type="predicted"/>
<organism evidence="1 2">
    <name type="scientific">Plastorhodobacter daqingensis</name>
    <dbReference type="NCBI Taxonomy" id="1387281"/>
    <lineage>
        <taxon>Bacteria</taxon>
        <taxon>Pseudomonadati</taxon>
        <taxon>Pseudomonadota</taxon>
        <taxon>Alphaproteobacteria</taxon>
        <taxon>Rhodobacterales</taxon>
        <taxon>Paracoccaceae</taxon>
        <taxon>Plastorhodobacter</taxon>
    </lineage>
</organism>
<reference evidence="2" key="1">
    <citation type="journal article" date="2019" name="Int. J. Syst. Evol. Microbiol.">
        <title>The Global Catalogue of Microorganisms (GCM) 10K type strain sequencing project: providing services to taxonomists for standard genome sequencing and annotation.</title>
        <authorList>
            <consortium name="The Broad Institute Genomics Platform"/>
            <consortium name="The Broad Institute Genome Sequencing Center for Infectious Disease"/>
            <person name="Wu L."/>
            <person name="Ma J."/>
        </authorList>
    </citation>
    <scope>NUCLEOTIDE SEQUENCE [LARGE SCALE GENOMIC DNA]</scope>
    <source>
        <strain evidence="2">CGMCC 1.12750</strain>
    </source>
</reference>
<comment type="caution">
    <text evidence="1">The sequence shown here is derived from an EMBL/GenBank/DDBJ whole genome shotgun (WGS) entry which is preliminary data.</text>
</comment>
<name>A0ABW2UMY0_9RHOB</name>
<evidence type="ECO:0000313" key="1">
    <source>
        <dbReference type="EMBL" id="MFC7704849.1"/>
    </source>
</evidence>